<sequence>MALLLRTGLIAPVMLLAACGGGGGNVGSTPRPSPVPTPTPAPAPTPTPTPPPPDTNFDTAEFRRSDGPDFHDAVAAWSDGITGRDATIAIIDTGIDTDNPEFSGRINPASRDVAGNDTAEAVDDHGTNIALVAAAARDDTGIVGIAYEADILAIRTDRPGSCDADSDEVLDGCVFFDSDIARGIDIAIANGARVINLSLGGSSPSSSLRAAVGRAAAAGLVIVVSAGNDGDGTNPDIDPDQPDPFPQGIADVAGDNLIIVGSVDDNGVISDFSNRAGNLASVFLTARGERICCVYENGELLVTEENGQRFVTLFSGTSFSAPQVAGAVALLAQAFPNLTGSEIVSLLLDTARDAGATGIDSVYGTGILDIGAALSPQGTTAIAGTERALAHGDLTGVTSAAMGDALANGSLSTIVTDSYDRPYAIDLAAGGRRASLQPRLRNVIEQRTDILGGSNGKMSLAVTIDQRNSQFGSSLLEPLEIATEDAERSRILAATVALRVSPDMQLGFGMARSGDTLIAQLQGHSRPAFLLAKGGGDDSGFTATSDAAVALRRKMGDWGFTVSAEDGEVRLEEGRALPGAWDPFDGRYEMSRFSFAADRRWSNVQASIGATWLSEEATVLGAKFADAFGGRGSDTLFLDAEAAFVASGDIRLGAAFRQGFTRAQSGGLVVEGSRMESRAWSLDATKYGLFQNSDSIGFRLSQPLRVESGGLMLDVPVSFDFATETATYGLRNLSLAPSGRELTGEIAWNGWLFGGAANASLFYSKEPGHIKELGEDYGLALQWRKDF</sequence>
<dbReference type="OrthoDB" id="5405281at2"/>
<dbReference type="PROSITE" id="PS51892">
    <property type="entry name" value="SUBTILASE"/>
    <property type="match status" value="1"/>
</dbReference>
<evidence type="ECO:0000256" key="5">
    <source>
        <dbReference type="ARBA" id="ARBA00022825"/>
    </source>
</evidence>
<keyword evidence="5 6" id="KW-0720">Serine protease</keyword>
<evidence type="ECO:0000256" key="7">
    <source>
        <dbReference type="RuleBase" id="RU003355"/>
    </source>
</evidence>
<dbReference type="SUPFAM" id="SSF52743">
    <property type="entry name" value="Subtilisin-like"/>
    <property type="match status" value="1"/>
</dbReference>
<keyword evidence="3 9" id="KW-0732">Signal</keyword>
<evidence type="ECO:0000259" key="10">
    <source>
        <dbReference type="Pfam" id="PF00082"/>
    </source>
</evidence>
<feature type="compositionally biased region" description="Pro residues" evidence="8">
    <location>
        <begin position="31"/>
        <end position="54"/>
    </location>
</feature>
<evidence type="ECO:0000256" key="4">
    <source>
        <dbReference type="ARBA" id="ARBA00022801"/>
    </source>
</evidence>
<evidence type="ECO:0000313" key="11">
    <source>
        <dbReference type="EMBL" id="MXO85947.1"/>
    </source>
</evidence>
<dbReference type="InterPro" id="IPR036852">
    <property type="entry name" value="Peptidase_S8/S53_dom_sf"/>
</dbReference>
<protein>
    <submittedName>
        <fullName evidence="11">S8 family serine peptidase</fullName>
    </submittedName>
</protein>
<feature type="active site" description="Charge relay system" evidence="6">
    <location>
        <position position="125"/>
    </location>
</feature>
<dbReference type="GO" id="GO:0006508">
    <property type="term" value="P:proteolysis"/>
    <property type="evidence" value="ECO:0007669"/>
    <property type="project" value="UniProtKB-KW"/>
</dbReference>
<evidence type="ECO:0000256" key="8">
    <source>
        <dbReference type="SAM" id="MobiDB-lite"/>
    </source>
</evidence>
<accession>A0A844ZG54</accession>
<dbReference type="InterPro" id="IPR023828">
    <property type="entry name" value="Peptidase_S8_Ser-AS"/>
</dbReference>
<feature type="chain" id="PRO_5032929754" evidence="9">
    <location>
        <begin position="18"/>
        <end position="787"/>
    </location>
</feature>
<dbReference type="Pfam" id="PF00082">
    <property type="entry name" value="Peptidase_S8"/>
    <property type="match status" value="1"/>
</dbReference>
<evidence type="ECO:0000256" key="3">
    <source>
        <dbReference type="ARBA" id="ARBA00022729"/>
    </source>
</evidence>
<dbReference type="PANTHER" id="PTHR43806:SF11">
    <property type="entry name" value="CEREVISIN-RELATED"/>
    <property type="match status" value="1"/>
</dbReference>
<dbReference type="PROSITE" id="PS51257">
    <property type="entry name" value="PROKAR_LIPOPROTEIN"/>
    <property type="match status" value="1"/>
</dbReference>
<feature type="region of interest" description="Disordered" evidence="8">
    <location>
        <begin position="25"/>
        <end position="65"/>
    </location>
</feature>
<keyword evidence="2 6" id="KW-0645">Protease</keyword>
<dbReference type="AlphaFoldDB" id="A0A844ZG54"/>
<name>A0A844ZG54_9SPHN</name>
<evidence type="ECO:0000256" key="9">
    <source>
        <dbReference type="SAM" id="SignalP"/>
    </source>
</evidence>
<dbReference type="PRINTS" id="PR00723">
    <property type="entry name" value="SUBTILISIN"/>
</dbReference>
<dbReference type="Proteomes" id="UP000433104">
    <property type="component" value="Unassembled WGS sequence"/>
</dbReference>
<dbReference type="CDD" id="cd04848">
    <property type="entry name" value="Peptidases_S8_Autotransporter_serine_protease_like"/>
    <property type="match status" value="1"/>
</dbReference>
<dbReference type="PROSITE" id="PS00138">
    <property type="entry name" value="SUBTILASE_SER"/>
    <property type="match status" value="1"/>
</dbReference>
<dbReference type="RefSeq" id="WP_160682286.1">
    <property type="nucleotide sequence ID" value="NZ_WTYW01000001.1"/>
</dbReference>
<comment type="similarity">
    <text evidence="1 6 7">Belongs to the peptidase S8 family.</text>
</comment>
<keyword evidence="12" id="KW-1185">Reference proteome</keyword>
<proteinExistence type="inferred from homology"/>
<feature type="active site" description="Charge relay system" evidence="6">
    <location>
        <position position="92"/>
    </location>
</feature>
<dbReference type="InterPro" id="IPR023827">
    <property type="entry name" value="Peptidase_S8_Asp-AS"/>
</dbReference>
<dbReference type="PANTHER" id="PTHR43806">
    <property type="entry name" value="PEPTIDASE S8"/>
    <property type="match status" value="1"/>
</dbReference>
<dbReference type="PROSITE" id="PS00136">
    <property type="entry name" value="SUBTILASE_ASP"/>
    <property type="match status" value="1"/>
</dbReference>
<feature type="active site" description="Charge relay system" evidence="6">
    <location>
        <position position="318"/>
    </location>
</feature>
<evidence type="ECO:0000256" key="2">
    <source>
        <dbReference type="ARBA" id="ARBA00022670"/>
    </source>
</evidence>
<evidence type="ECO:0000256" key="1">
    <source>
        <dbReference type="ARBA" id="ARBA00011073"/>
    </source>
</evidence>
<gene>
    <name evidence="11" type="ORF">GRI38_07860</name>
</gene>
<evidence type="ECO:0000313" key="12">
    <source>
        <dbReference type="Proteomes" id="UP000433104"/>
    </source>
</evidence>
<organism evidence="11 12">
    <name type="scientific">Parapontixanthobacter aurantiacus</name>
    <dbReference type="NCBI Taxonomy" id="1463599"/>
    <lineage>
        <taxon>Bacteria</taxon>
        <taxon>Pseudomonadati</taxon>
        <taxon>Pseudomonadota</taxon>
        <taxon>Alphaproteobacteria</taxon>
        <taxon>Sphingomonadales</taxon>
        <taxon>Erythrobacteraceae</taxon>
        <taxon>Parapontixanthobacter</taxon>
    </lineage>
</organism>
<keyword evidence="4 6" id="KW-0378">Hydrolase</keyword>
<dbReference type="InterPro" id="IPR034061">
    <property type="entry name" value="Peptidases_S8_Autotransporter"/>
</dbReference>
<dbReference type="InterPro" id="IPR000209">
    <property type="entry name" value="Peptidase_S8/S53_dom"/>
</dbReference>
<reference evidence="11 12" key="1">
    <citation type="submission" date="2019-12" db="EMBL/GenBank/DDBJ databases">
        <title>Genomic-based taxomic classification of the family Erythrobacteraceae.</title>
        <authorList>
            <person name="Xu L."/>
        </authorList>
    </citation>
    <scope>NUCLEOTIDE SEQUENCE [LARGE SCALE GENOMIC DNA]</scope>
    <source>
        <strain evidence="11 12">MCCC 1A09962</strain>
    </source>
</reference>
<dbReference type="GO" id="GO:0004252">
    <property type="term" value="F:serine-type endopeptidase activity"/>
    <property type="evidence" value="ECO:0007669"/>
    <property type="project" value="UniProtKB-UniRule"/>
</dbReference>
<feature type="domain" description="Peptidase S8/S53" evidence="10">
    <location>
        <begin position="83"/>
        <end position="366"/>
    </location>
</feature>
<dbReference type="InterPro" id="IPR050131">
    <property type="entry name" value="Peptidase_S8_subtilisin-like"/>
</dbReference>
<feature type="signal peptide" evidence="9">
    <location>
        <begin position="1"/>
        <end position="17"/>
    </location>
</feature>
<dbReference type="Gene3D" id="3.40.50.200">
    <property type="entry name" value="Peptidase S8/S53 domain"/>
    <property type="match status" value="1"/>
</dbReference>
<dbReference type="InterPro" id="IPR015500">
    <property type="entry name" value="Peptidase_S8_subtilisin-rel"/>
</dbReference>
<evidence type="ECO:0000256" key="6">
    <source>
        <dbReference type="PROSITE-ProRule" id="PRU01240"/>
    </source>
</evidence>
<comment type="caution">
    <text evidence="11">The sequence shown here is derived from an EMBL/GenBank/DDBJ whole genome shotgun (WGS) entry which is preliminary data.</text>
</comment>
<dbReference type="EMBL" id="WTYW01000001">
    <property type="protein sequence ID" value="MXO85947.1"/>
    <property type="molecule type" value="Genomic_DNA"/>
</dbReference>